<evidence type="ECO:0000313" key="10">
    <source>
        <dbReference type="Proteomes" id="UP000008983"/>
    </source>
</evidence>
<dbReference type="InParanoid" id="G0QSF8"/>
<evidence type="ECO:0000256" key="2">
    <source>
        <dbReference type="ARBA" id="ARBA00004245"/>
    </source>
</evidence>
<gene>
    <name evidence="9" type="ORF">IMG5_100900</name>
</gene>
<name>G0QSF8_ICHMU</name>
<dbReference type="PROSITE" id="PS51336">
    <property type="entry name" value="DM10"/>
    <property type="match status" value="3"/>
</dbReference>
<feature type="domain" description="DM10" evidence="8">
    <location>
        <begin position="113"/>
        <end position="219"/>
    </location>
</feature>
<feature type="domain" description="DM10" evidence="8">
    <location>
        <begin position="430"/>
        <end position="531"/>
    </location>
</feature>
<dbReference type="Gene3D" id="2.30.29.170">
    <property type="match status" value="3"/>
</dbReference>
<keyword evidence="3" id="KW-0963">Cytoplasm</keyword>
<dbReference type="InterPro" id="IPR040193">
    <property type="entry name" value="EFHC1/EFHC2/EFHB"/>
</dbReference>
<organism evidence="9 10">
    <name type="scientific">Ichthyophthirius multifiliis</name>
    <name type="common">White spot disease agent</name>
    <name type="synonym">Ich</name>
    <dbReference type="NCBI Taxonomy" id="5932"/>
    <lineage>
        <taxon>Eukaryota</taxon>
        <taxon>Sar</taxon>
        <taxon>Alveolata</taxon>
        <taxon>Ciliophora</taxon>
        <taxon>Intramacronucleata</taxon>
        <taxon>Oligohymenophorea</taxon>
        <taxon>Hymenostomatida</taxon>
        <taxon>Ophryoglenina</taxon>
        <taxon>Ichthyophthirius</taxon>
    </lineage>
</organism>
<dbReference type="PANTHER" id="PTHR12086:SF9">
    <property type="entry name" value="EF-HAND DOMAIN-CONTAINING PROTEIN 1"/>
    <property type="match status" value="1"/>
</dbReference>
<keyword evidence="4" id="KW-0677">Repeat</keyword>
<dbReference type="RefSeq" id="XP_004035323.1">
    <property type="nucleotide sequence ID" value="XM_004035275.1"/>
</dbReference>
<evidence type="ECO:0000256" key="3">
    <source>
        <dbReference type="ARBA" id="ARBA00022490"/>
    </source>
</evidence>
<dbReference type="SMART" id="SM00676">
    <property type="entry name" value="DM10"/>
    <property type="match status" value="3"/>
</dbReference>
<evidence type="ECO:0000256" key="4">
    <source>
        <dbReference type="ARBA" id="ARBA00022737"/>
    </source>
</evidence>
<feature type="compositionally biased region" description="Basic residues" evidence="7">
    <location>
        <begin position="25"/>
        <end position="44"/>
    </location>
</feature>
<dbReference type="GO" id="GO:0000281">
    <property type="term" value="P:mitotic cytokinesis"/>
    <property type="evidence" value="ECO:0007669"/>
    <property type="project" value="TreeGrafter"/>
</dbReference>
<dbReference type="AlphaFoldDB" id="G0QSF8"/>
<dbReference type="EMBL" id="GL983811">
    <property type="protein sequence ID" value="EGR31837.1"/>
    <property type="molecule type" value="Genomic_DNA"/>
</dbReference>
<dbReference type="GO" id="GO:0072686">
    <property type="term" value="C:mitotic spindle"/>
    <property type="evidence" value="ECO:0007669"/>
    <property type="project" value="TreeGrafter"/>
</dbReference>
<sequence>MASSFPKIPGYIPTYPIDVRINTPNKKKNMKKKKKEKSFKRKSAAKQEYNRDILPKNLPPQNYPLPRNIPQQVPDQKGMFHPDYMSTTHDVYRPKNVPEDIVDLYQPSYVKMDRQTLRFNAFFKEICVETNLEQYRIRKVIVFYYLDDDSIQVNEPKQMNSGIPQGAFLKRQKILKSDGSGLHLNLYDLRIGQDIEFFGKNFHFYDCDQYTREFYENLGIPQGPSQDYESDNWEKKTLTQYVPIKDQMMKDFMEHKLGGGRVPPAKQFLENDRKVLKYYVFSDIPYIMHYFLADDTIEIREINYQNSGRDPFPLMLRRQKLPKKFALNQPGQTYAEDYTKPIDIVYGQIVDVFGRKFQINGCDPYTQLYYKEKLNIDFPLGHGYEQHYKDMPQREIPPYNGFGDEEDSLGYVYRLIPKPPKKDFFKWVDNQINLRFVGKFNTTKPEDIDRRFIITFYLNDESLQIYEPSVRNSGIPVGKFLERKKYKNVQNNNEFFLPTDLIVGKDIIINGFSFRILECDDFTKKWYQQHIKE</sequence>
<dbReference type="OrthoDB" id="10255210at2759"/>
<evidence type="ECO:0000256" key="7">
    <source>
        <dbReference type="SAM" id="MobiDB-lite"/>
    </source>
</evidence>
<dbReference type="GO" id="GO:0005930">
    <property type="term" value="C:axoneme"/>
    <property type="evidence" value="ECO:0007669"/>
    <property type="project" value="TreeGrafter"/>
</dbReference>
<reference evidence="9 10" key="1">
    <citation type="submission" date="2011-07" db="EMBL/GenBank/DDBJ databases">
        <authorList>
            <person name="Coyne R."/>
            <person name="Brami D."/>
            <person name="Johnson J."/>
            <person name="Hostetler J."/>
            <person name="Hannick L."/>
            <person name="Clark T."/>
            <person name="Cassidy-Hanley D."/>
            <person name="Inman J."/>
        </authorList>
    </citation>
    <scope>NUCLEOTIDE SEQUENCE [LARGE SCALE GENOMIC DNA]</scope>
    <source>
        <strain evidence="9 10">G5</strain>
    </source>
</reference>
<dbReference type="Pfam" id="PF06565">
    <property type="entry name" value="DM10_dom"/>
    <property type="match status" value="3"/>
</dbReference>
<accession>G0QSF8</accession>
<proteinExistence type="predicted"/>
<feature type="region of interest" description="Disordered" evidence="7">
    <location>
        <begin position="22"/>
        <end position="75"/>
    </location>
</feature>
<dbReference type="Proteomes" id="UP000008983">
    <property type="component" value="Unassembled WGS sequence"/>
</dbReference>
<evidence type="ECO:0000259" key="8">
    <source>
        <dbReference type="PROSITE" id="PS51336"/>
    </source>
</evidence>
<evidence type="ECO:0000256" key="1">
    <source>
        <dbReference type="ARBA" id="ARBA00004138"/>
    </source>
</evidence>
<protein>
    <recommendedName>
        <fullName evidence="8">DM10 domain-containing protein</fullName>
    </recommendedName>
</protein>
<dbReference type="STRING" id="857967.G0QSF8"/>
<evidence type="ECO:0000313" key="9">
    <source>
        <dbReference type="EMBL" id="EGR31837.1"/>
    </source>
</evidence>
<dbReference type="FunFam" id="2.30.29.170:FF:000004">
    <property type="entry name" value="EF-hand domain containing 2"/>
    <property type="match status" value="2"/>
</dbReference>
<dbReference type="eggNOG" id="KOG0043">
    <property type="taxonomic scope" value="Eukaryota"/>
</dbReference>
<comment type="subcellular location">
    <subcellularLocation>
        <location evidence="1">Cell projection</location>
        <location evidence="1">Cilium</location>
    </subcellularLocation>
    <subcellularLocation>
        <location evidence="2">Cytoplasm</location>
        <location evidence="2">Cytoskeleton</location>
    </subcellularLocation>
</comment>
<keyword evidence="10" id="KW-1185">Reference proteome</keyword>
<feature type="domain" description="DM10" evidence="8">
    <location>
        <begin position="272"/>
        <end position="374"/>
    </location>
</feature>
<dbReference type="InterPro" id="IPR006602">
    <property type="entry name" value="DM10_dom"/>
</dbReference>
<dbReference type="GeneID" id="14907987"/>
<dbReference type="GO" id="GO:0060285">
    <property type="term" value="P:cilium-dependent cell motility"/>
    <property type="evidence" value="ECO:0007669"/>
    <property type="project" value="TreeGrafter"/>
</dbReference>
<dbReference type="GO" id="GO:0007052">
    <property type="term" value="P:mitotic spindle organization"/>
    <property type="evidence" value="ECO:0007669"/>
    <property type="project" value="TreeGrafter"/>
</dbReference>
<keyword evidence="5" id="KW-0206">Cytoskeleton</keyword>
<keyword evidence="6" id="KW-0966">Cell projection</keyword>
<dbReference type="PANTHER" id="PTHR12086">
    <property type="entry name" value="EF-HAND DOMAIN C-TERMINAL CONTAINING PROTEIN"/>
    <property type="match status" value="1"/>
</dbReference>
<evidence type="ECO:0000256" key="5">
    <source>
        <dbReference type="ARBA" id="ARBA00023212"/>
    </source>
</evidence>
<dbReference type="GO" id="GO:0043014">
    <property type="term" value="F:alpha-tubulin binding"/>
    <property type="evidence" value="ECO:0007669"/>
    <property type="project" value="TreeGrafter"/>
</dbReference>
<evidence type="ECO:0000256" key="6">
    <source>
        <dbReference type="ARBA" id="ARBA00023273"/>
    </source>
</evidence>
<dbReference type="OMA" id="IYGREYN"/>